<name>D2ZV87_NEIM2</name>
<accession>D2ZV87</accession>
<proteinExistence type="predicted"/>
<gene>
    <name evidence="1" type="ORF">NEIMUCOT_04528</name>
</gene>
<dbReference type="AlphaFoldDB" id="D2ZV87"/>
<evidence type="ECO:0000313" key="1">
    <source>
        <dbReference type="EMBL" id="EFC88868.1"/>
    </source>
</evidence>
<reference evidence="1 2" key="1">
    <citation type="submission" date="2009-10" db="EMBL/GenBank/DDBJ databases">
        <authorList>
            <person name="Weinstock G."/>
            <person name="Sodergren E."/>
            <person name="Clifton S."/>
            <person name="Fulton L."/>
            <person name="Fulton B."/>
            <person name="Courtney L."/>
            <person name="Fronick C."/>
            <person name="Harrison M."/>
            <person name="Strong C."/>
            <person name="Farmer C."/>
            <person name="Delahaunty K."/>
            <person name="Markovic C."/>
            <person name="Hall O."/>
            <person name="Minx P."/>
            <person name="Tomlinson C."/>
            <person name="Mitreva M."/>
            <person name="Nelson J."/>
            <person name="Hou S."/>
            <person name="Wollam A."/>
            <person name="Pepin K.H."/>
            <person name="Johnson M."/>
            <person name="Bhonagiri V."/>
            <person name="Nash W.E."/>
            <person name="Warren W."/>
            <person name="Chinwalla A."/>
            <person name="Mardis E.R."/>
            <person name="Wilson R.K."/>
        </authorList>
    </citation>
    <scope>NUCLEOTIDE SEQUENCE [LARGE SCALE GENOMIC DNA]</scope>
    <source>
        <strain evidence="2">ATCC 25996 / DSM 4631 / NCTC 10774 / M26</strain>
    </source>
</reference>
<dbReference type="STRING" id="546266.NEIMUCOT_04528"/>
<protein>
    <submittedName>
        <fullName evidence="1">Uncharacterized protein</fullName>
    </submittedName>
</protein>
<comment type="caution">
    <text evidence="1">The sequence shown here is derived from an EMBL/GenBank/DDBJ whole genome shotgun (WGS) entry which is preliminary data.</text>
</comment>
<evidence type="ECO:0000313" key="2">
    <source>
        <dbReference type="Proteomes" id="UP000003344"/>
    </source>
</evidence>
<dbReference type="Proteomes" id="UP000003344">
    <property type="component" value="Unassembled WGS sequence"/>
</dbReference>
<organism evidence="1 2">
    <name type="scientific">Neisseria mucosa (strain ATCC 25996 / DSM 4631 / NCTC 10774 / M26)</name>
    <dbReference type="NCBI Taxonomy" id="546266"/>
    <lineage>
        <taxon>Bacteria</taxon>
        <taxon>Pseudomonadati</taxon>
        <taxon>Pseudomonadota</taxon>
        <taxon>Betaproteobacteria</taxon>
        <taxon>Neisseriales</taxon>
        <taxon>Neisseriaceae</taxon>
        <taxon>Neisseria</taxon>
    </lineage>
</organism>
<sequence>MIVGIEKGRLKTKCVFRRPFVCFIAIFWNMDSRYYSMKLDFNKIDLGA</sequence>
<dbReference type="EMBL" id="ACDX02000005">
    <property type="protein sequence ID" value="EFC88868.1"/>
    <property type="molecule type" value="Genomic_DNA"/>
</dbReference>